<comment type="subcellular location">
    <subcellularLocation>
        <location evidence="1">Membrane</location>
        <topology evidence="1">Multi-pass membrane protein</topology>
    </subcellularLocation>
</comment>
<dbReference type="PANTHER" id="PTHR14269:SF62">
    <property type="entry name" value="CDP-DIACYLGLYCEROL--GLYCEROL-3-PHOSPHATE 3-PHOSPHATIDYLTRANSFERASE 1, CHLOROPLASTIC"/>
    <property type="match status" value="1"/>
</dbReference>
<dbReference type="PANTHER" id="PTHR14269">
    <property type="entry name" value="CDP-DIACYLGLYCEROL--GLYCEROL-3-PHOSPHATE 3-PHOSPHATIDYLTRANSFERASE-RELATED"/>
    <property type="match status" value="1"/>
</dbReference>
<evidence type="ECO:0000256" key="11">
    <source>
        <dbReference type="RuleBase" id="RU003750"/>
    </source>
</evidence>
<name>A0A0S2M1D2_9MICC</name>
<accession>A0A0S2M1D2</accession>
<keyword evidence="7" id="KW-0443">Lipid metabolism</keyword>
<dbReference type="PIRSF" id="PIRSF000847">
    <property type="entry name" value="Phos_ph_gly_syn"/>
    <property type="match status" value="1"/>
</dbReference>
<dbReference type="EMBL" id="CP013200">
    <property type="protein sequence ID" value="ALO67625.1"/>
    <property type="molecule type" value="Genomic_DNA"/>
</dbReference>
<keyword evidence="3" id="KW-0444">Lipid biosynthesis</keyword>
<evidence type="ECO:0000256" key="6">
    <source>
        <dbReference type="ARBA" id="ARBA00022989"/>
    </source>
</evidence>
<keyword evidence="8 13" id="KW-0472">Membrane</keyword>
<dbReference type="RefSeq" id="WP_062290833.1">
    <property type="nucleotide sequence ID" value="NZ_CP013200.1"/>
</dbReference>
<sequence length="216" mass="23528">MAERSATNIDKSNAIVTIPNIITVIRFLGTPLFVWLVLSKQEYGWGVFVLAMMGCTDWIDGYVARKLNQTSQLGRIMDPLADRVALVAVTITLVLAGILPLWLLLLLVIPDVVLLAVTLYFFRGDADLKVTMLGKTRTAALMVGTPMLLLAKALDSDFTFVTAWVILVAGMVMHVIAFSQYMVVVLAKHRALHMPAGSDQAGSAESGRDSPERGKP</sequence>
<dbReference type="Gene3D" id="1.20.120.1760">
    <property type="match status" value="1"/>
</dbReference>
<feature type="transmembrane region" description="Helical" evidence="13">
    <location>
        <begin position="43"/>
        <end position="59"/>
    </location>
</feature>
<evidence type="ECO:0000256" key="5">
    <source>
        <dbReference type="ARBA" id="ARBA00022692"/>
    </source>
</evidence>
<dbReference type="GO" id="GO:0046474">
    <property type="term" value="P:glycerophospholipid biosynthetic process"/>
    <property type="evidence" value="ECO:0007669"/>
    <property type="project" value="TreeGrafter"/>
</dbReference>
<reference evidence="15" key="1">
    <citation type="submission" date="2015-11" db="EMBL/GenBank/DDBJ databases">
        <authorList>
            <person name="Kumar R."/>
            <person name="Singh D."/>
            <person name="Swarnkar M.K."/>
            <person name="Singh A.K."/>
            <person name="Kumar S."/>
        </authorList>
    </citation>
    <scope>NUCLEOTIDE SEQUENCE [LARGE SCALE GENOMIC DNA]</scope>
    <source>
        <strain evidence="15">ERGS4:06</strain>
    </source>
</reference>
<evidence type="ECO:0000256" key="10">
    <source>
        <dbReference type="ARBA" id="ARBA00023264"/>
    </source>
</evidence>
<keyword evidence="4 11" id="KW-0808">Transferase</keyword>
<proteinExistence type="inferred from homology"/>
<evidence type="ECO:0000313" key="14">
    <source>
        <dbReference type="EMBL" id="ALO67625.1"/>
    </source>
</evidence>
<feature type="compositionally biased region" description="Basic and acidic residues" evidence="12">
    <location>
        <begin position="206"/>
        <end position="216"/>
    </location>
</feature>
<keyword evidence="9" id="KW-0594">Phospholipid biosynthesis</keyword>
<keyword evidence="10" id="KW-1208">Phospholipid metabolism</keyword>
<comment type="similarity">
    <text evidence="2 11">Belongs to the CDP-alcohol phosphatidyltransferase class-I family.</text>
</comment>
<organism evidence="14 15">
    <name type="scientific">Arthrobacter alpinus</name>
    <dbReference type="NCBI Taxonomy" id="656366"/>
    <lineage>
        <taxon>Bacteria</taxon>
        <taxon>Bacillati</taxon>
        <taxon>Actinomycetota</taxon>
        <taxon>Actinomycetes</taxon>
        <taxon>Micrococcales</taxon>
        <taxon>Micrococcaceae</taxon>
        <taxon>Arthrobacter</taxon>
    </lineage>
</organism>
<evidence type="ECO:0000256" key="13">
    <source>
        <dbReference type="SAM" id="Phobius"/>
    </source>
</evidence>
<evidence type="ECO:0000313" key="15">
    <source>
        <dbReference type="Proteomes" id="UP000059574"/>
    </source>
</evidence>
<feature type="region of interest" description="Disordered" evidence="12">
    <location>
        <begin position="196"/>
        <end position="216"/>
    </location>
</feature>
<dbReference type="InterPro" id="IPR048254">
    <property type="entry name" value="CDP_ALCOHOL_P_TRANSF_CS"/>
</dbReference>
<protein>
    <submittedName>
        <fullName evidence="14">CDP-diacylglycerol--glycerol-3-phosphate 3-phosphatidyltransferase</fullName>
    </submittedName>
</protein>
<evidence type="ECO:0000256" key="12">
    <source>
        <dbReference type="SAM" id="MobiDB-lite"/>
    </source>
</evidence>
<gene>
    <name evidence="14" type="ORF">AS189_15465</name>
</gene>
<dbReference type="InterPro" id="IPR050324">
    <property type="entry name" value="CDP-alcohol_PTase-I"/>
</dbReference>
<dbReference type="GO" id="GO:0008444">
    <property type="term" value="F:CDP-diacylglycerol-glycerol-3-phosphate 3-phosphatidyltransferase activity"/>
    <property type="evidence" value="ECO:0007669"/>
    <property type="project" value="InterPro"/>
</dbReference>
<dbReference type="OrthoDB" id="9796672at2"/>
<evidence type="ECO:0000256" key="2">
    <source>
        <dbReference type="ARBA" id="ARBA00010441"/>
    </source>
</evidence>
<keyword evidence="6 13" id="KW-1133">Transmembrane helix</keyword>
<evidence type="ECO:0000256" key="9">
    <source>
        <dbReference type="ARBA" id="ARBA00023209"/>
    </source>
</evidence>
<dbReference type="InterPro" id="IPR000462">
    <property type="entry name" value="CDP-OH_P_trans"/>
</dbReference>
<dbReference type="Pfam" id="PF01066">
    <property type="entry name" value="CDP-OH_P_transf"/>
    <property type="match status" value="1"/>
</dbReference>
<dbReference type="InterPro" id="IPR004570">
    <property type="entry name" value="Phosphatidylglycerol_P_synth"/>
</dbReference>
<feature type="transmembrane region" description="Helical" evidence="13">
    <location>
        <begin position="12"/>
        <end position="37"/>
    </location>
</feature>
<evidence type="ECO:0000256" key="1">
    <source>
        <dbReference type="ARBA" id="ARBA00004141"/>
    </source>
</evidence>
<dbReference type="Proteomes" id="UP000059574">
    <property type="component" value="Chromosome"/>
</dbReference>
<dbReference type="AlphaFoldDB" id="A0A0S2M1D2"/>
<evidence type="ECO:0000256" key="7">
    <source>
        <dbReference type="ARBA" id="ARBA00023098"/>
    </source>
</evidence>
<evidence type="ECO:0000256" key="8">
    <source>
        <dbReference type="ARBA" id="ARBA00023136"/>
    </source>
</evidence>
<evidence type="ECO:0000256" key="3">
    <source>
        <dbReference type="ARBA" id="ARBA00022516"/>
    </source>
</evidence>
<keyword evidence="5 13" id="KW-0812">Transmembrane</keyword>
<dbReference type="InterPro" id="IPR043130">
    <property type="entry name" value="CDP-OH_PTrfase_TM_dom"/>
</dbReference>
<reference evidence="14 15" key="2">
    <citation type="journal article" date="2016" name="J. Biotechnol.">
        <title>Complete genome sequence of Arthrobacter alpinus ERGS4:06, a yellow pigmented bacterium tolerant to cold and radiations isolated from Sikkim Himalaya.</title>
        <authorList>
            <person name="Kumar R."/>
            <person name="Singh D."/>
            <person name="Swarnkar M.K."/>
            <person name="Singh A.K."/>
            <person name="Kumar S."/>
        </authorList>
    </citation>
    <scope>NUCLEOTIDE SEQUENCE [LARGE SCALE GENOMIC DNA]</scope>
    <source>
        <strain evidence="14 15">ERGS4:06</strain>
    </source>
</reference>
<evidence type="ECO:0000256" key="4">
    <source>
        <dbReference type="ARBA" id="ARBA00022679"/>
    </source>
</evidence>
<feature type="transmembrane region" description="Helical" evidence="13">
    <location>
        <begin position="160"/>
        <end position="184"/>
    </location>
</feature>
<dbReference type="UniPathway" id="UPA00085"/>
<feature type="transmembrane region" description="Helical" evidence="13">
    <location>
        <begin position="80"/>
        <end position="98"/>
    </location>
</feature>
<dbReference type="PROSITE" id="PS00379">
    <property type="entry name" value="CDP_ALCOHOL_P_TRANSF"/>
    <property type="match status" value="1"/>
</dbReference>
<dbReference type="GO" id="GO:0016020">
    <property type="term" value="C:membrane"/>
    <property type="evidence" value="ECO:0007669"/>
    <property type="project" value="UniProtKB-SubCell"/>
</dbReference>